<dbReference type="SMART" id="SM00387">
    <property type="entry name" value="HATPase_c"/>
    <property type="match status" value="1"/>
</dbReference>
<evidence type="ECO:0000256" key="9">
    <source>
        <dbReference type="PROSITE-ProRule" id="PRU00339"/>
    </source>
</evidence>
<gene>
    <name evidence="13" type="ORF">SAMN05216324_10915</name>
</gene>
<dbReference type="InterPro" id="IPR019734">
    <property type="entry name" value="TPR_rpt"/>
</dbReference>
<keyword evidence="11" id="KW-1133">Transmembrane helix</keyword>
<dbReference type="GO" id="GO:0005524">
    <property type="term" value="F:ATP binding"/>
    <property type="evidence" value="ECO:0007669"/>
    <property type="project" value="UniProtKB-KW"/>
</dbReference>
<name>A0A1K2IU30_9FLAO</name>
<dbReference type="EMBL" id="FPKW01000009">
    <property type="protein sequence ID" value="SFZ95243.1"/>
    <property type="molecule type" value="Genomic_DNA"/>
</dbReference>
<feature type="coiled-coil region" evidence="10">
    <location>
        <begin position="422"/>
        <end position="449"/>
    </location>
</feature>
<dbReference type="GO" id="GO:0016020">
    <property type="term" value="C:membrane"/>
    <property type="evidence" value="ECO:0007669"/>
    <property type="project" value="InterPro"/>
</dbReference>
<evidence type="ECO:0000256" key="5">
    <source>
        <dbReference type="ARBA" id="ARBA00022741"/>
    </source>
</evidence>
<evidence type="ECO:0000256" key="8">
    <source>
        <dbReference type="ARBA" id="ARBA00023012"/>
    </source>
</evidence>
<keyword evidence="4" id="KW-0808">Transferase</keyword>
<dbReference type="STRING" id="1612149.SAMN05216324_10915"/>
<evidence type="ECO:0000256" key="10">
    <source>
        <dbReference type="SAM" id="Coils"/>
    </source>
</evidence>
<keyword evidence="11" id="KW-0472">Membrane</keyword>
<evidence type="ECO:0000313" key="14">
    <source>
        <dbReference type="Proteomes" id="UP000182034"/>
    </source>
</evidence>
<dbReference type="InterPro" id="IPR011990">
    <property type="entry name" value="TPR-like_helical_dom_sf"/>
</dbReference>
<dbReference type="Proteomes" id="UP000182034">
    <property type="component" value="Unassembled WGS sequence"/>
</dbReference>
<keyword evidence="5" id="KW-0547">Nucleotide-binding</keyword>
<accession>A0A1K2IU30</accession>
<evidence type="ECO:0000259" key="12">
    <source>
        <dbReference type="SMART" id="SM00387"/>
    </source>
</evidence>
<keyword evidence="10" id="KW-0175">Coiled coil</keyword>
<protein>
    <recommendedName>
        <fullName evidence="2">histidine kinase</fullName>
        <ecNumber evidence="2">2.7.13.3</ecNumber>
    </recommendedName>
</protein>
<dbReference type="PANTHER" id="PTHR24421">
    <property type="entry name" value="NITRATE/NITRITE SENSOR PROTEIN NARX-RELATED"/>
    <property type="match status" value="1"/>
</dbReference>
<evidence type="ECO:0000256" key="7">
    <source>
        <dbReference type="ARBA" id="ARBA00022840"/>
    </source>
</evidence>
<dbReference type="InterPro" id="IPR050482">
    <property type="entry name" value="Sensor_HK_TwoCompSys"/>
</dbReference>
<keyword evidence="9" id="KW-0802">TPR repeat</keyword>
<keyword evidence="7" id="KW-0067">ATP-binding</keyword>
<dbReference type="PANTHER" id="PTHR24421:SF10">
    <property type="entry name" value="NITRATE_NITRITE SENSOR PROTEIN NARQ"/>
    <property type="match status" value="1"/>
</dbReference>
<feature type="transmembrane region" description="Helical" evidence="11">
    <location>
        <begin position="451"/>
        <end position="472"/>
    </location>
</feature>
<feature type="transmembrane region" description="Helical" evidence="11">
    <location>
        <begin position="59"/>
        <end position="80"/>
    </location>
</feature>
<dbReference type="SUPFAM" id="SSF48452">
    <property type="entry name" value="TPR-like"/>
    <property type="match status" value="2"/>
</dbReference>
<dbReference type="PROSITE" id="PS50005">
    <property type="entry name" value="TPR"/>
    <property type="match status" value="1"/>
</dbReference>
<dbReference type="SMART" id="SM00028">
    <property type="entry name" value="TPR"/>
    <property type="match status" value="4"/>
</dbReference>
<evidence type="ECO:0000256" key="11">
    <source>
        <dbReference type="SAM" id="Phobius"/>
    </source>
</evidence>
<dbReference type="Pfam" id="PF07730">
    <property type="entry name" value="HisKA_3"/>
    <property type="match status" value="1"/>
</dbReference>
<dbReference type="RefSeq" id="WP_083582337.1">
    <property type="nucleotide sequence ID" value="NZ_FPKW01000009.1"/>
</dbReference>
<keyword evidence="3" id="KW-0597">Phosphoprotein</keyword>
<evidence type="ECO:0000256" key="2">
    <source>
        <dbReference type="ARBA" id="ARBA00012438"/>
    </source>
</evidence>
<dbReference type="InterPro" id="IPR036890">
    <property type="entry name" value="HATPase_C_sf"/>
</dbReference>
<reference evidence="14" key="1">
    <citation type="submission" date="2016-10" db="EMBL/GenBank/DDBJ databases">
        <authorList>
            <person name="Varghese N."/>
            <person name="Submissions S."/>
        </authorList>
    </citation>
    <scope>NUCLEOTIDE SEQUENCE [LARGE SCALE GENOMIC DNA]</scope>
    <source>
        <strain evidence="14">SUR2</strain>
    </source>
</reference>
<dbReference type="EC" id="2.7.13.3" evidence="2"/>
<evidence type="ECO:0000256" key="6">
    <source>
        <dbReference type="ARBA" id="ARBA00022777"/>
    </source>
</evidence>
<keyword evidence="8" id="KW-0902">Two-component regulatory system</keyword>
<feature type="coiled-coil region" evidence="10">
    <location>
        <begin position="474"/>
        <end position="501"/>
    </location>
</feature>
<feature type="domain" description="Histidine kinase/HSP90-like ATPase" evidence="12">
    <location>
        <begin position="609"/>
        <end position="698"/>
    </location>
</feature>
<organism evidence="13 14">
    <name type="scientific">Chryseobacterium limigenitum</name>
    <dbReference type="NCBI Taxonomy" id="1612149"/>
    <lineage>
        <taxon>Bacteria</taxon>
        <taxon>Pseudomonadati</taxon>
        <taxon>Bacteroidota</taxon>
        <taxon>Flavobacteriia</taxon>
        <taxon>Flavobacteriales</taxon>
        <taxon>Weeksellaceae</taxon>
        <taxon>Chryseobacterium group</taxon>
        <taxon>Chryseobacterium</taxon>
    </lineage>
</organism>
<evidence type="ECO:0000256" key="3">
    <source>
        <dbReference type="ARBA" id="ARBA00022553"/>
    </source>
</evidence>
<dbReference type="Gene3D" id="1.25.40.10">
    <property type="entry name" value="Tetratricopeptide repeat domain"/>
    <property type="match status" value="3"/>
</dbReference>
<dbReference type="CDD" id="cd16917">
    <property type="entry name" value="HATPase_UhpB-NarQ-NarX-like"/>
    <property type="match status" value="1"/>
</dbReference>
<sequence>MIIRSSMYYHWIVIQVIKEVAIPHPRIDSEDLKVTLNYYNDKPETAINAVSFYIYDFSYLYTTMMKFFTLLFIFVSFFGFSQNKGELLNNYENHFGQMEKNYENKKEDSLLFHCRKAIFYAKELKDPALEGKVYIYVGSYYYDQNESSSLAYENYHRAYELYSKAKDTLRIAKTLFRMAILEKNVQNHTKAKESLFRSLELLKEQKPDFLHGIYNDLGIIYDHLGNLNQSILYYKKSLALRLESGNKELTIQSLNNIATTYKDHKDYRNAEKYFVQAFKHPQSELEKYPEEYARIIDNRAHLHFLQNKNSEVLAEYSKALKLRESVQNHEGAVMSHLHLAEYYRYHHDYKMSDAFAEKAFKSSYQMGTFRNSLLALKILRDNAESSGNSSKALDYGNQYIQLQQKVYDKEMQTEEKFADIRYASGQKEKENKSLRLQNKEQQLLTEKRKKYLYIAIGLFGVIALAGTGYIQYSRMEQKQKEQNAEKEIMELLIRQQEVSEKAKYLEQERISNDLHDSIAGKLSGLMLKLDTIAVSSPLEIKKKLDPAVENVDAILQELHSIVHDMNEQQVTEVSYPLLIRELAGSQLTEKTAFSFFIDESINWDTISNRIKLAFYYIIQQGVRNITEHSEATKSIIEIRSKENTVFLTISDNGIGMDNATTGMGLPGMKKRTEELGGIVELQSVRNKGTTITIKIPIT</sequence>
<keyword evidence="11" id="KW-0812">Transmembrane</keyword>
<evidence type="ECO:0000256" key="4">
    <source>
        <dbReference type="ARBA" id="ARBA00022679"/>
    </source>
</evidence>
<keyword evidence="6 13" id="KW-0418">Kinase</keyword>
<keyword evidence="14" id="KW-1185">Reference proteome</keyword>
<dbReference type="InterPro" id="IPR003594">
    <property type="entry name" value="HATPase_dom"/>
</dbReference>
<dbReference type="Gene3D" id="1.20.5.1930">
    <property type="match status" value="1"/>
</dbReference>
<feature type="repeat" description="TPR" evidence="9">
    <location>
        <begin position="211"/>
        <end position="244"/>
    </location>
</feature>
<dbReference type="AlphaFoldDB" id="A0A1K2IU30"/>
<comment type="catalytic activity">
    <reaction evidence="1">
        <text>ATP + protein L-histidine = ADP + protein N-phospho-L-histidine.</text>
        <dbReference type="EC" id="2.7.13.3"/>
    </reaction>
</comment>
<dbReference type="Pfam" id="PF13424">
    <property type="entry name" value="TPR_12"/>
    <property type="match status" value="1"/>
</dbReference>
<dbReference type="InterPro" id="IPR011712">
    <property type="entry name" value="Sig_transdc_His_kin_sub3_dim/P"/>
</dbReference>
<dbReference type="OrthoDB" id="9778366at2"/>
<dbReference type="Pfam" id="PF02518">
    <property type="entry name" value="HATPase_c"/>
    <property type="match status" value="1"/>
</dbReference>
<dbReference type="Gene3D" id="3.30.565.10">
    <property type="entry name" value="Histidine kinase-like ATPase, C-terminal domain"/>
    <property type="match status" value="1"/>
</dbReference>
<evidence type="ECO:0000313" key="13">
    <source>
        <dbReference type="EMBL" id="SFZ95243.1"/>
    </source>
</evidence>
<dbReference type="SUPFAM" id="SSF55874">
    <property type="entry name" value="ATPase domain of HSP90 chaperone/DNA topoisomerase II/histidine kinase"/>
    <property type="match status" value="1"/>
</dbReference>
<evidence type="ECO:0000256" key="1">
    <source>
        <dbReference type="ARBA" id="ARBA00000085"/>
    </source>
</evidence>
<proteinExistence type="predicted"/>
<dbReference type="GO" id="GO:0046983">
    <property type="term" value="F:protein dimerization activity"/>
    <property type="evidence" value="ECO:0007669"/>
    <property type="project" value="InterPro"/>
</dbReference>
<dbReference type="GO" id="GO:0000155">
    <property type="term" value="F:phosphorelay sensor kinase activity"/>
    <property type="evidence" value="ECO:0007669"/>
    <property type="project" value="InterPro"/>
</dbReference>